<dbReference type="Proteomes" id="UP001295469">
    <property type="component" value="Chromosome A09"/>
</dbReference>
<evidence type="ECO:0000256" key="3">
    <source>
        <dbReference type="ARBA" id="ARBA00023125"/>
    </source>
</evidence>
<dbReference type="GO" id="GO:0043565">
    <property type="term" value="F:sequence-specific DNA binding"/>
    <property type="evidence" value="ECO:0000318"/>
    <property type="project" value="GO_Central"/>
</dbReference>
<dbReference type="FunFam" id="1.10.10.60:FF:000241">
    <property type="entry name" value="homeobox-leucine zipper protein ATHB-40"/>
    <property type="match status" value="1"/>
</dbReference>
<evidence type="ECO:0000256" key="4">
    <source>
        <dbReference type="ARBA" id="ARBA00023155"/>
    </source>
</evidence>
<dbReference type="InterPro" id="IPR000047">
    <property type="entry name" value="HTH_motif"/>
</dbReference>
<dbReference type="Pfam" id="PF00046">
    <property type="entry name" value="Homeodomain"/>
    <property type="match status" value="1"/>
</dbReference>
<evidence type="ECO:0000256" key="1">
    <source>
        <dbReference type="ARBA" id="ARBA00004123"/>
    </source>
</evidence>
<dbReference type="OMA" id="DYDIGFD"/>
<evidence type="ECO:0000256" key="11">
    <source>
        <dbReference type="SAM" id="Coils"/>
    </source>
</evidence>
<dbReference type="InterPro" id="IPR045224">
    <property type="entry name" value="HDZip_class_I_plant"/>
</dbReference>
<feature type="coiled-coil region" evidence="11">
    <location>
        <begin position="109"/>
        <end position="171"/>
    </location>
</feature>
<comment type="function">
    <text evidence="10">Transcription factor.</text>
</comment>
<evidence type="ECO:0000256" key="9">
    <source>
        <dbReference type="RuleBase" id="RU000682"/>
    </source>
</evidence>
<feature type="domain" description="Homeobox" evidence="13">
    <location>
        <begin position="57"/>
        <end position="117"/>
    </location>
</feature>
<dbReference type="InterPro" id="IPR001356">
    <property type="entry name" value="HD"/>
</dbReference>
<name>A0A078GYH4_BRANA</name>
<dbReference type="PROSITE" id="PS50071">
    <property type="entry name" value="HOMEOBOX_2"/>
    <property type="match status" value="1"/>
</dbReference>
<proteinExistence type="inferred from homology"/>
<keyword evidence="4 8" id="KW-0371">Homeobox</keyword>
<evidence type="ECO:0000256" key="7">
    <source>
        <dbReference type="ARBA" id="ARBA00025748"/>
    </source>
</evidence>
<gene>
    <name evidence="15" type="primary">BnaA09g09650D</name>
    <name evidence="14" type="ORF">DARMORV10_A09P11970.1</name>
    <name evidence="15" type="ORF">GSBRNA2T00044984001</name>
</gene>
<reference evidence="15 16" key="1">
    <citation type="journal article" date="2014" name="Science">
        <title>Plant genetics. Early allopolyploid evolution in the post-Neolithic Brassica napus oilseed genome.</title>
        <authorList>
            <person name="Chalhoub B."/>
            <person name="Denoeud F."/>
            <person name="Liu S."/>
            <person name="Parkin I.A."/>
            <person name="Tang H."/>
            <person name="Wang X."/>
            <person name="Chiquet J."/>
            <person name="Belcram H."/>
            <person name="Tong C."/>
            <person name="Samans B."/>
            <person name="Correa M."/>
            <person name="Da Silva C."/>
            <person name="Just J."/>
            <person name="Falentin C."/>
            <person name="Koh C.S."/>
            <person name="Le Clainche I."/>
            <person name="Bernard M."/>
            <person name="Bento P."/>
            <person name="Noel B."/>
            <person name="Labadie K."/>
            <person name="Alberti A."/>
            <person name="Charles M."/>
            <person name="Arnaud D."/>
            <person name="Guo H."/>
            <person name="Daviaud C."/>
            <person name="Alamery S."/>
            <person name="Jabbari K."/>
            <person name="Zhao M."/>
            <person name="Edger P.P."/>
            <person name="Chelaifa H."/>
            <person name="Tack D."/>
            <person name="Lassalle G."/>
            <person name="Mestiri I."/>
            <person name="Schnel N."/>
            <person name="Le Paslier M.C."/>
            <person name="Fan G."/>
            <person name="Renault V."/>
            <person name="Bayer P.E."/>
            <person name="Golicz A.A."/>
            <person name="Manoli S."/>
            <person name="Lee T.H."/>
            <person name="Thi V.H."/>
            <person name="Chalabi S."/>
            <person name="Hu Q."/>
            <person name="Fan C."/>
            <person name="Tollenaere R."/>
            <person name="Lu Y."/>
            <person name="Battail C."/>
            <person name="Shen J."/>
            <person name="Sidebottom C.H."/>
            <person name="Wang X."/>
            <person name="Canaguier A."/>
            <person name="Chauveau A."/>
            <person name="Berard A."/>
            <person name="Deniot G."/>
            <person name="Guan M."/>
            <person name="Liu Z."/>
            <person name="Sun F."/>
            <person name="Lim Y.P."/>
            <person name="Lyons E."/>
            <person name="Town C.D."/>
            <person name="Bancroft I."/>
            <person name="Wang X."/>
            <person name="Meng J."/>
            <person name="Ma J."/>
            <person name="Pires J.C."/>
            <person name="King G.J."/>
            <person name="Brunel D."/>
            <person name="Delourme R."/>
            <person name="Renard M."/>
            <person name="Aury J.M."/>
            <person name="Adams K.L."/>
            <person name="Batley J."/>
            <person name="Snowdon R.J."/>
            <person name="Tost J."/>
            <person name="Edwards D."/>
            <person name="Zhou Y."/>
            <person name="Hua W."/>
            <person name="Sharpe A.G."/>
            <person name="Paterson A.H."/>
            <person name="Guan C."/>
            <person name="Wincker P."/>
        </authorList>
    </citation>
    <scope>NUCLEOTIDE SEQUENCE [LARGE SCALE GENOMIC DNA]</scope>
    <source>
        <strain evidence="16">cv. Darmor-bzh</strain>
    </source>
</reference>
<keyword evidence="11" id="KW-0175">Coiled coil</keyword>
<feature type="DNA-binding region" description="Homeobox" evidence="8">
    <location>
        <begin position="59"/>
        <end position="118"/>
    </location>
</feature>
<feature type="region of interest" description="Disordered" evidence="12">
    <location>
        <begin position="25"/>
        <end position="48"/>
    </location>
</feature>
<dbReference type="SMR" id="A0A078GYH4"/>
<dbReference type="PROSITE" id="PS00027">
    <property type="entry name" value="HOMEOBOX_1"/>
    <property type="match status" value="1"/>
</dbReference>
<accession>A0A078GYH4</accession>
<keyword evidence="16" id="KW-1185">Reference proteome</keyword>
<evidence type="ECO:0000256" key="6">
    <source>
        <dbReference type="ARBA" id="ARBA00023242"/>
    </source>
</evidence>
<comment type="subcellular location">
    <subcellularLocation>
        <location evidence="1 8 9">Nucleus</location>
    </subcellularLocation>
</comment>
<evidence type="ECO:0000313" key="14">
    <source>
        <dbReference type="EMBL" id="CAF2038488.1"/>
    </source>
</evidence>
<dbReference type="PANTHER" id="PTHR24326:SF537">
    <property type="entry name" value="HOMEOBOX-LEUCINE ZIPPER PROTEIN ATHB-21"/>
    <property type="match status" value="1"/>
</dbReference>
<dbReference type="Proteomes" id="UP000028999">
    <property type="component" value="Unassembled WGS sequence"/>
</dbReference>
<evidence type="ECO:0000256" key="8">
    <source>
        <dbReference type="PROSITE-ProRule" id="PRU00108"/>
    </source>
</evidence>
<dbReference type="PRINTS" id="PR00031">
    <property type="entry name" value="HTHREPRESSR"/>
</dbReference>
<dbReference type="SUPFAM" id="SSF46689">
    <property type="entry name" value="Homeodomain-like"/>
    <property type="match status" value="1"/>
</dbReference>
<evidence type="ECO:0000256" key="12">
    <source>
        <dbReference type="SAM" id="MobiDB-lite"/>
    </source>
</evidence>
<dbReference type="InterPro" id="IPR017970">
    <property type="entry name" value="Homeobox_CS"/>
</dbReference>
<dbReference type="GO" id="GO:0000981">
    <property type="term" value="F:DNA-binding transcription factor activity, RNA polymerase II-specific"/>
    <property type="evidence" value="ECO:0007669"/>
    <property type="project" value="UniProtKB-UniRule"/>
</dbReference>
<dbReference type="GO" id="GO:0009733">
    <property type="term" value="P:response to auxin"/>
    <property type="evidence" value="ECO:0007669"/>
    <property type="project" value="UniProtKB-ARBA"/>
</dbReference>
<dbReference type="PaxDb" id="3708-A0A078GYH4"/>
<evidence type="ECO:0000256" key="2">
    <source>
        <dbReference type="ARBA" id="ARBA00023015"/>
    </source>
</evidence>
<dbReference type="EMBL" id="HG994363">
    <property type="protein sequence ID" value="CAF2038488.1"/>
    <property type="molecule type" value="Genomic_DNA"/>
</dbReference>
<dbReference type="GO" id="GO:0005634">
    <property type="term" value="C:nucleus"/>
    <property type="evidence" value="ECO:0000318"/>
    <property type="project" value="GO_Central"/>
</dbReference>
<dbReference type="STRING" id="3708.A0A078GYH4"/>
<keyword evidence="5 10" id="KW-0804">Transcription</keyword>
<dbReference type="GO" id="GO:0045893">
    <property type="term" value="P:positive regulation of DNA-templated transcription"/>
    <property type="evidence" value="ECO:0000318"/>
    <property type="project" value="GO_Central"/>
</dbReference>
<keyword evidence="2 10" id="KW-0805">Transcription regulation</keyword>
<reference evidence="14" key="3">
    <citation type="submission" date="2021-01" db="EMBL/GenBank/DDBJ databases">
        <authorList>
            <consortium name="Genoscope - CEA"/>
            <person name="William W."/>
        </authorList>
    </citation>
    <scope>NUCLEOTIDE SEQUENCE</scope>
</reference>
<evidence type="ECO:0000256" key="5">
    <source>
        <dbReference type="ARBA" id="ARBA00023163"/>
    </source>
</evidence>
<dbReference type="AlphaFoldDB" id="A0A078GYH4"/>
<sequence length="223" mass="25755">MNNQNVDDHNLLFISQMYPSVYTASIPQQAGESKPARPRRRRKSKSVAVAEVGGEGGNGWFRKRKLSDEQVRMLEMSFGDEHKLESERKDRLAKELGLDPRQVAVWFQNRRARWKNKRLEDEYTRLKNAHENVVVEKCRLDSEVLHLKEQLHDAEREIQRLALKVEGVLSNSPISSSVSVEANQTTPFFGDYEVEVGDDGGGYENLFYSPEYIDGFEWMSPFM</sequence>
<comment type="similarity">
    <text evidence="7 10">Belongs to the HD-ZIP homeobox family. Class I subfamily.</text>
</comment>
<evidence type="ECO:0000256" key="10">
    <source>
        <dbReference type="RuleBase" id="RU369038"/>
    </source>
</evidence>
<evidence type="ECO:0000313" key="15">
    <source>
        <dbReference type="EMBL" id="CDY30312.1"/>
    </source>
</evidence>
<dbReference type="InterPro" id="IPR009057">
    <property type="entry name" value="Homeodomain-like_sf"/>
</dbReference>
<protein>
    <recommendedName>
        <fullName evidence="10">Homeobox-leucine zipper protein</fullName>
    </recommendedName>
    <alternativeName>
        <fullName evidence="10">HD-ZIP protein</fullName>
    </alternativeName>
    <alternativeName>
        <fullName evidence="10">Homeodomain transcription factor</fullName>
    </alternativeName>
</protein>
<dbReference type="SMART" id="SM00389">
    <property type="entry name" value="HOX"/>
    <property type="match status" value="1"/>
</dbReference>
<dbReference type="EMBL" id="LK032252">
    <property type="protein sequence ID" value="CDY30312.1"/>
    <property type="molecule type" value="Genomic_DNA"/>
</dbReference>
<organism evidence="15 16">
    <name type="scientific">Brassica napus</name>
    <name type="common">Rape</name>
    <dbReference type="NCBI Taxonomy" id="3708"/>
    <lineage>
        <taxon>Eukaryota</taxon>
        <taxon>Viridiplantae</taxon>
        <taxon>Streptophyta</taxon>
        <taxon>Embryophyta</taxon>
        <taxon>Tracheophyta</taxon>
        <taxon>Spermatophyta</taxon>
        <taxon>Magnoliopsida</taxon>
        <taxon>eudicotyledons</taxon>
        <taxon>Gunneridae</taxon>
        <taxon>Pentapetalae</taxon>
        <taxon>rosids</taxon>
        <taxon>malvids</taxon>
        <taxon>Brassicales</taxon>
        <taxon>Brassicaceae</taxon>
        <taxon>Brassiceae</taxon>
        <taxon>Brassica</taxon>
    </lineage>
</organism>
<reference evidence="15" key="2">
    <citation type="submission" date="2014-06" db="EMBL/GenBank/DDBJ databases">
        <authorList>
            <person name="Genoscope - CEA"/>
        </authorList>
    </citation>
    <scope>NUCLEOTIDE SEQUENCE</scope>
</reference>
<evidence type="ECO:0000313" key="16">
    <source>
        <dbReference type="Proteomes" id="UP000028999"/>
    </source>
</evidence>
<evidence type="ECO:0000259" key="13">
    <source>
        <dbReference type="PROSITE" id="PS50071"/>
    </source>
</evidence>
<dbReference type="CDD" id="cd00086">
    <property type="entry name" value="homeodomain"/>
    <property type="match status" value="1"/>
</dbReference>
<dbReference type="Gene3D" id="1.10.10.60">
    <property type="entry name" value="Homeodomain-like"/>
    <property type="match status" value="1"/>
</dbReference>
<dbReference type="Gramene" id="CDY30312">
    <property type="protein sequence ID" value="CDY30312"/>
    <property type="gene ID" value="GSBRNA2T00044984001"/>
</dbReference>
<keyword evidence="3 8" id="KW-0238">DNA-binding</keyword>
<dbReference type="PANTHER" id="PTHR24326">
    <property type="entry name" value="HOMEOBOX-LEUCINE ZIPPER PROTEIN"/>
    <property type="match status" value="1"/>
</dbReference>
<feature type="compositionally biased region" description="Basic residues" evidence="12">
    <location>
        <begin position="36"/>
        <end position="45"/>
    </location>
</feature>
<keyword evidence="6 8" id="KW-0539">Nucleus</keyword>